<feature type="compositionally biased region" description="Basic and acidic residues" evidence="1">
    <location>
        <begin position="103"/>
        <end position="115"/>
    </location>
</feature>
<dbReference type="Gene3D" id="2.20.70.10">
    <property type="match status" value="1"/>
</dbReference>
<dbReference type="Proteomes" id="UP001274830">
    <property type="component" value="Unassembled WGS sequence"/>
</dbReference>
<proteinExistence type="predicted"/>
<accession>A0AAE0WSR8</accession>
<evidence type="ECO:0008006" key="4">
    <source>
        <dbReference type="Google" id="ProtNLM"/>
    </source>
</evidence>
<feature type="region of interest" description="Disordered" evidence="1">
    <location>
        <begin position="1"/>
        <end position="198"/>
    </location>
</feature>
<dbReference type="EMBL" id="JAUTXT010000007">
    <property type="protein sequence ID" value="KAK3677323.1"/>
    <property type="molecule type" value="Genomic_DNA"/>
</dbReference>
<comment type="caution">
    <text evidence="2">The sequence shown here is derived from an EMBL/GenBank/DDBJ whole genome shotgun (WGS) entry which is preliminary data.</text>
</comment>
<keyword evidence="3" id="KW-1185">Reference proteome</keyword>
<sequence>MSSQGIPNEAPPSYTDAVGPSSKSAAHSSSNHLNVPGASSSHAIPPERRRSMEDEQRPLPKGWVRTFDPHTEHQFFVDTTQDPPRSTWVHPYDDQQYLGTLSSEDRERIEQESLGRGRPPSKADVISDHTDEEDIDDNHHTAASSSSAHGKQAELPPRPDDKGKKVGFGRKLKDKMTGMSHEERAAERQRRAAEEQKMYEQHQRTRTAMARAAQTGQPQLLGKDKDGKDVYIEPPAYAGGGGYGGGYGYNPYGSGGVYSTPNARYIRPSAPYGRPYGGGFGGGYGLPLALGGGLMGGMLLGDMAMGGFGGGFGGGF</sequence>
<feature type="compositionally biased region" description="Basic and acidic residues" evidence="1">
    <location>
        <begin position="45"/>
        <end position="58"/>
    </location>
</feature>
<dbReference type="AlphaFoldDB" id="A0AAE0WSR8"/>
<feature type="compositionally biased region" description="Basic and acidic residues" evidence="1">
    <location>
        <begin position="174"/>
        <end position="198"/>
    </location>
</feature>
<name>A0AAE0WSR8_9PEZI</name>
<evidence type="ECO:0000256" key="1">
    <source>
        <dbReference type="SAM" id="MobiDB-lite"/>
    </source>
</evidence>
<protein>
    <recommendedName>
        <fullName evidence="4">WW domain-containing protein</fullName>
    </recommendedName>
</protein>
<gene>
    <name evidence="2" type="ORF">LTR78_002861</name>
</gene>
<organism evidence="2 3">
    <name type="scientific">Recurvomyces mirabilis</name>
    <dbReference type="NCBI Taxonomy" id="574656"/>
    <lineage>
        <taxon>Eukaryota</taxon>
        <taxon>Fungi</taxon>
        <taxon>Dikarya</taxon>
        <taxon>Ascomycota</taxon>
        <taxon>Pezizomycotina</taxon>
        <taxon>Dothideomycetes</taxon>
        <taxon>Dothideomycetidae</taxon>
        <taxon>Mycosphaerellales</taxon>
        <taxon>Teratosphaeriaceae</taxon>
        <taxon>Recurvomyces</taxon>
    </lineage>
</organism>
<evidence type="ECO:0000313" key="2">
    <source>
        <dbReference type="EMBL" id="KAK3677323.1"/>
    </source>
</evidence>
<feature type="compositionally biased region" description="Low complexity" evidence="1">
    <location>
        <begin position="21"/>
        <end position="30"/>
    </location>
</feature>
<evidence type="ECO:0000313" key="3">
    <source>
        <dbReference type="Proteomes" id="UP001274830"/>
    </source>
</evidence>
<reference evidence="2" key="1">
    <citation type="submission" date="2023-07" db="EMBL/GenBank/DDBJ databases">
        <title>Black Yeasts Isolated from many extreme environments.</title>
        <authorList>
            <person name="Coleine C."/>
            <person name="Stajich J.E."/>
            <person name="Selbmann L."/>
        </authorList>
    </citation>
    <scope>NUCLEOTIDE SEQUENCE</scope>
    <source>
        <strain evidence="2">CCFEE 5485</strain>
    </source>
</reference>
<feature type="compositionally biased region" description="Polar residues" evidence="1">
    <location>
        <begin position="31"/>
        <end position="42"/>
    </location>
</feature>